<dbReference type="Gene3D" id="2.170.150.40">
    <property type="entry name" value="Domain of unknown function (DUF427)"/>
    <property type="match status" value="2"/>
</dbReference>
<feature type="domain" description="DUF427" evidence="1">
    <location>
        <begin position="140"/>
        <end position="232"/>
    </location>
</feature>
<reference evidence="2 3" key="2">
    <citation type="submission" date="2019-08" db="EMBL/GenBank/DDBJ databases">
        <title>Amycolatopsis acidicola sp. nov., isolated from peat swamp forest soil.</title>
        <authorList>
            <person name="Srisuk N."/>
        </authorList>
    </citation>
    <scope>NUCLEOTIDE SEQUENCE [LARGE SCALE GENOMIC DNA]</scope>
    <source>
        <strain evidence="2 3">TBRC 6029</strain>
    </source>
</reference>
<dbReference type="InterPro" id="IPR007361">
    <property type="entry name" value="DUF427"/>
</dbReference>
<dbReference type="AlphaFoldDB" id="A0A558AW04"/>
<dbReference type="PANTHER" id="PTHR34310">
    <property type="entry name" value="DUF427 DOMAIN PROTEIN (AFU_ORTHOLOGUE AFUA_3G02220)"/>
    <property type="match status" value="1"/>
</dbReference>
<dbReference type="Proteomes" id="UP000320011">
    <property type="component" value="Unassembled WGS sequence"/>
</dbReference>
<dbReference type="InterPro" id="IPR038694">
    <property type="entry name" value="DUF427_sf"/>
</dbReference>
<keyword evidence="3" id="KW-1185">Reference proteome</keyword>
<reference evidence="2 3" key="1">
    <citation type="submission" date="2019-07" db="EMBL/GenBank/DDBJ databases">
        <authorList>
            <person name="Duangmal K."/>
            <person name="Teo W.F.A."/>
        </authorList>
    </citation>
    <scope>NUCLEOTIDE SEQUENCE [LARGE SCALE GENOMIC DNA]</scope>
    <source>
        <strain evidence="2 3">TBRC 6029</strain>
    </source>
</reference>
<dbReference type="RefSeq" id="WP_144592278.1">
    <property type="nucleotide sequence ID" value="NZ_VJWX01000452.1"/>
</dbReference>
<protein>
    <submittedName>
        <fullName evidence="2">DUF427 domain-containing protein</fullName>
    </submittedName>
</protein>
<proteinExistence type="predicted"/>
<gene>
    <name evidence="2" type="ORF">FNH05_30340</name>
</gene>
<sequence length="251" mass="28648">MSSEGRGRVRAERGAKRVRAVFGGRFVADTIRPLMVWEVPYYPTYYIPREDIAAGVLVPSGNTHHSPSRGDGKLETVRVGEREATDAALEYADSPIEELRGHVRLDFAAMDAWFEEDEEIFVHPRDPRTRVDVLASSRHVRVEIDGVTVADSRSPRLLFETGLPTRYYLPKTDVRLDLIEPSDTITRCPYKGEAEYYSVRIGDRVHPDIAWYYRMPLPESQKVQGLVAFYDEKVDVYLDGVKQERPKTVFG</sequence>
<evidence type="ECO:0000259" key="1">
    <source>
        <dbReference type="Pfam" id="PF04248"/>
    </source>
</evidence>
<organism evidence="2 3">
    <name type="scientific">Amycolatopsis rhizosphaerae</name>
    <dbReference type="NCBI Taxonomy" id="2053003"/>
    <lineage>
        <taxon>Bacteria</taxon>
        <taxon>Bacillati</taxon>
        <taxon>Actinomycetota</taxon>
        <taxon>Actinomycetes</taxon>
        <taxon>Pseudonocardiales</taxon>
        <taxon>Pseudonocardiaceae</taxon>
        <taxon>Amycolatopsis</taxon>
    </lineage>
</organism>
<dbReference type="OrthoDB" id="285364at2"/>
<evidence type="ECO:0000313" key="3">
    <source>
        <dbReference type="Proteomes" id="UP000320011"/>
    </source>
</evidence>
<dbReference type="Pfam" id="PF04248">
    <property type="entry name" value="NTP_transf_9"/>
    <property type="match status" value="2"/>
</dbReference>
<evidence type="ECO:0000313" key="2">
    <source>
        <dbReference type="EMBL" id="TVT28430.1"/>
    </source>
</evidence>
<accession>A0A558AW04</accession>
<dbReference type="EMBL" id="VJWX01000452">
    <property type="protein sequence ID" value="TVT28430.1"/>
    <property type="molecule type" value="Genomic_DNA"/>
</dbReference>
<feature type="domain" description="DUF427" evidence="1">
    <location>
        <begin position="18"/>
        <end position="103"/>
    </location>
</feature>
<dbReference type="PANTHER" id="PTHR34310:SF9">
    <property type="entry name" value="BLR5716 PROTEIN"/>
    <property type="match status" value="1"/>
</dbReference>
<name>A0A558AW04_9PSEU</name>
<comment type="caution">
    <text evidence="2">The sequence shown here is derived from an EMBL/GenBank/DDBJ whole genome shotgun (WGS) entry which is preliminary data.</text>
</comment>